<feature type="region of interest" description="Disordered" evidence="1">
    <location>
        <begin position="162"/>
        <end position="190"/>
    </location>
</feature>
<dbReference type="EMBL" id="CM029037">
    <property type="protein sequence ID" value="KAG2661743.1"/>
    <property type="molecule type" value="Genomic_DNA"/>
</dbReference>
<reference evidence="2" key="1">
    <citation type="submission" date="2020-05" db="EMBL/GenBank/DDBJ databases">
        <title>WGS assembly of Panicum virgatum.</title>
        <authorList>
            <person name="Lovell J.T."/>
            <person name="Jenkins J."/>
            <person name="Shu S."/>
            <person name="Juenger T.E."/>
            <person name="Schmutz J."/>
        </authorList>
    </citation>
    <scope>NUCLEOTIDE SEQUENCE</scope>
    <source>
        <strain evidence="2">AP13</strain>
    </source>
</reference>
<dbReference type="Proteomes" id="UP000823388">
    <property type="component" value="Chromosome 1K"/>
</dbReference>
<organism evidence="2 3">
    <name type="scientific">Panicum virgatum</name>
    <name type="common">Blackwell switchgrass</name>
    <dbReference type="NCBI Taxonomy" id="38727"/>
    <lineage>
        <taxon>Eukaryota</taxon>
        <taxon>Viridiplantae</taxon>
        <taxon>Streptophyta</taxon>
        <taxon>Embryophyta</taxon>
        <taxon>Tracheophyta</taxon>
        <taxon>Spermatophyta</taxon>
        <taxon>Magnoliopsida</taxon>
        <taxon>Liliopsida</taxon>
        <taxon>Poales</taxon>
        <taxon>Poaceae</taxon>
        <taxon>PACMAD clade</taxon>
        <taxon>Panicoideae</taxon>
        <taxon>Panicodae</taxon>
        <taxon>Paniceae</taxon>
        <taxon>Panicinae</taxon>
        <taxon>Panicum</taxon>
        <taxon>Panicum sect. Hiantes</taxon>
    </lineage>
</organism>
<dbReference type="AlphaFoldDB" id="A0A8T0XX65"/>
<evidence type="ECO:0000313" key="2">
    <source>
        <dbReference type="EMBL" id="KAG2661743.1"/>
    </source>
</evidence>
<sequence length="190" mass="20862">MGLPASHVSRQIGVPCDLIPPTLSQSASQPSPQPRGQRFLLRPPHASASYPRTLILLRPPPVSPPPLPVPSHTSRRCRFAFPSRCPCLPLSRARRDSLAQNRSRPVPPSPREFLPLRPGADASWHPFLHRRHESPSKRRQRLRLVHLAAFSFFCFSSSQLAASDAGNSRSPTPPATLVAQTSPDSCGERG</sequence>
<keyword evidence="3" id="KW-1185">Reference proteome</keyword>
<feature type="region of interest" description="Disordered" evidence="1">
    <location>
        <begin position="19"/>
        <end position="42"/>
    </location>
</feature>
<gene>
    <name evidence="2" type="ORF">PVAP13_1KG110300</name>
</gene>
<evidence type="ECO:0000313" key="3">
    <source>
        <dbReference type="Proteomes" id="UP000823388"/>
    </source>
</evidence>
<accession>A0A8T0XX65</accession>
<feature type="region of interest" description="Disordered" evidence="1">
    <location>
        <begin position="96"/>
        <end position="115"/>
    </location>
</feature>
<evidence type="ECO:0000256" key="1">
    <source>
        <dbReference type="SAM" id="MobiDB-lite"/>
    </source>
</evidence>
<proteinExistence type="predicted"/>
<comment type="caution">
    <text evidence="2">The sequence shown here is derived from an EMBL/GenBank/DDBJ whole genome shotgun (WGS) entry which is preliminary data.</text>
</comment>
<protein>
    <submittedName>
        <fullName evidence="2">Uncharacterized protein</fullName>
    </submittedName>
</protein>
<feature type="compositionally biased region" description="Low complexity" evidence="1">
    <location>
        <begin position="20"/>
        <end position="37"/>
    </location>
</feature>
<name>A0A8T0XX65_PANVG</name>